<dbReference type="EMBL" id="MLJW01000018">
    <property type="protein sequence ID" value="OIR12052.1"/>
    <property type="molecule type" value="Genomic_DNA"/>
</dbReference>
<dbReference type="AlphaFoldDB" id="A0A1J5TE58"/>
<name>A0A1J5TE58_9ZZZZ</name>
<dbReference type="Pfam" id="PF05751">
    <property type="entry name" value="FixH"/>
    <property type="match status" value="1"/>
</dbReference>
<comment type="caution">
    <text evidence="1">The sequence shown here is derived from an EMBL/GenBank/DDBJ whole genome shotgun (WGS) entry which is preliminary data.</text>
</comment>
<dbReference type="InterPro" id="IPR008620">
    <property type="entry name" value="FixH"/>
</dbReference>
<gene>
    <name evidence="1" type="ORF">GALL_63030</name>
</gene>
<accession>A0A1J5TE58</accession>
<evidence type="ECO:0000313" key="1">
    <source>
        <dbReference type="EMBL" id="OIR12052.1"/>
    </source>
</evidence>
<reference evidence="1" key="1">
    <citation type="submission" date="2016-10" db="EMBL/GenBank/DDBJ databases">
        <title>Sequence of Gallionella enrichment culture.</title>
        <authorList>
            <person name="Poehlein A."/>
            <person name="Muehling M."/>
            <person name="Daniel R."/>
        </authorList>
    </citation>
    <scope>NUCLEOTIDE SEQUENCE</scope>
</reference>
<sequence length="144" mass="16838">MNWGNKLILVFILFAVMMSVLVYKSINTHYDLVSKDYYKDELRYQDKIDGMDNAAKVSDVVVTQDAENVIVNFPKELNKSKTKGEAWFYCATDDMKDKKIPLEIDTSGKQFFPKKELSKTNYILKLSWKIDTLNYFAEKRVIIK</sequence>
<organism evidence="1">
    <name type="scientific">mine drainage metagenome</name>
    <dbReference type="NCBI Taxonomy" id="410659"/>
    <lineage>
        <taxon>unclassified sequences</taxon>
        <taxon>metagenomes</taxon>
        <taxon>ecological metagenomes</taxon>
    </lineage>
</organism>
<protein>
    <submittedName>
        <fullName evidence="1">FixH</fullName>
    </submittedName>
</protein>
<proteinExistence type="predicted"/>